<sequence>MRWLEREEPKGLDERVKSRFLLFPKCIDGEYRWLERAYYVQRYWNTYHHCGWENDRWITEEEYLKRRER</sequence>
<accession>A0A1X9SG32</accession>
<protein>
    <submittedName>
        <fullName evidence="1">Uncharacterized protein</fullName>
    </submittedName>
</protein>
<gene>
    <name evidence="1" type="ORF">FLAPJACK_123</name>
</gene>
<dbReference type="Proteomes" id="UP000222741">
    <property type="component" value="Segment"/>
</dbReference>
<proteinExistence type="predicted"/>
<evidence type="ECO:0000313" key="1">
    <source>
        <dbReference type="EMBL" id="ARQ95034.1"/>
    </source>
</evidence>
<reference evidence="2" key="1">
    <citation type="submission" date="2017-04" db="EMBL/GenBank/DDBJ databases">
        <authorList>
            <person name="Abille Z."/>
            <person name="Afsharjavan R."/>
            <person name="Alms C.E."/>
            <person name="Anil A."/>
            <person name="Azuma E.A."/>
            <person name="Boateng D."/>
            <person name="Bowden K.V."/>
            <person name="Bui Q."/>
            <person name="Callaghan K.D."/>
            <person name="Canova P.N."/>
            <person name="Carter A.-G.V."/>
            <person name="Carty B."/>
            <person name="Choudhary A."/>
            <person name="Chugh K."/>
            <person name="Clark C.B."/>
            <person name="Clark J."/>
            <person name="Cortez R."/>
            <person name="Dalwadi R.M."/>
            <person name="Daou G."/>
            <person name="Das M."/>
            <person name="Dasari S."/>
            <person name="Davis E.H."/>
            <person name="Defreitas N."/>
            <person name="Demirji J."/>
            <person name="Endres C."/>
            <person name="Fakhar S."/>
            <person name="Feeley N."/>
            <person name="Flores D.C."/>
            <person name="Fowler A.R."/>
            <person name="George T."/>
            <person name="Greis H.L."/>
            <person name="Groleau D.L."/>
            <person name="Gulati J.K."/>
            <person name="Guzman W."/>
            <person name="Hallworth A.N."/>
            <person name="Hariri A."/>
            <person name="Haya V.N."/>
            <person name="Hoffman A.K."/>
            <person name="Horne B."/>
            <person name="Howard T."/>
            <person name="Iglesia A.J."/>
            <person name="Ijezie O.D."/>
            <person name="Incognito N.A."/>
            <person name="Inen J.A."/>
            <person name="Jaiswal A."/>
            <person name="Jezek R.A."/>
            <person name="Kawa A.C."/>
            <person name="Khan F."/>
            <person name="Khin A.C."/>
            <person name="Knapo J."/>
            <person name="Kong A.S."/>
            <person name="Le B.Q."/>
            <person name="Le Q.M."/>
            <person name="Le T.-H.M."/>
            <person name="Lee M."/>
            <person name="Lockwood J.L."/>
            <person name="Loto-Rojas G.S."/>
            <person name="Mantzavinos A."/>
            <person name="Martinez D.R."/>
            <person name="Meadows A.R."/>
            <person name="Mehr S."/>
            <person name="Mellon M.N."/>
            <person name="Memon S."/>
            <person name="Miller B."/>
            <person name="Min S."/>
            <person name="Mitchell L.M."/>
            <person name="Mohamed I.R."/>
            <person name="Mohammed F.O."/>
            <person name="More S."/>
            <person name="Muntaha S."/>
            <person name="Nadeem I."/>
            <person name="Ndjeumen-Njinguet A.S."/>
            <person name="Ng P."/>
            <person name="Ngu V.E."/>
            <person name="Nguyen B.N."/>
            <person name="OHern C.T."/>
            <person name="Oboh U.S."/>
            <person name="Pagano C.W."/>
            <person name="Panakal P.R."/>
            <person name="Park D.A."/>
            <person name="Parsana D."/>
            <person name="Patel P."/>
            <person name="Patel V.S."/>
            <person name="Patwardhan V.M."/>
            <person name="Pawar S.D."/>
            <person name="Payne V.R."/>
            <person name="Petricel I.M."/>
            <person name="Phillips C."/>
            <person name="Puglisi K.M."/>
            <person name="Ramaprasad G."/>
            <person name="Raza A.S."/>
            <person name="Rivera-Oven A.G."/>
            <person name="Robins E."/>
            <person name="Roeun D.C."/>
            <person name="Rostovtseva N."/>
            <person name="Sadat M."/>
            <person name="Seas A."/>
            <person name="So E.J."/>
            <person name="Sogbesan C."/>
            <person name="Strumsky L.A."/>
            <person name="Sun J.L."/>
            <person name="Sutherland H.J."/>
            <person name="Tchakounte I."/>
            <person name="Tewell J.R."/>
            <person name="Thapa D.J."/>
            <person name="Tkach Y."/>
            <person name="Tran C.D."/>
            <person name="Tran V."/>
            <person name="Vithayathil T."/>
            <person name="Vivekanandan A."/>
            <person name="Wang S.R."/>
            <person name="White E."/>
            <person name="Yang A.L."/>
            <person name="Ye D.T."/>
            <person name="Yirenkyi M."/>
            <person name="Zarb J.S."/>
            <person name="Zhang S."/>
            <person name="Zhou M.T."/>
            <person name="Cao A."/>
            <person name="Nguyen K.M."/>
            <person name="Patel K."/>
            <person name="Patel P."/>
            <person name="Pennington E."/>
            <person name="Sendze O."/>
            <person name="Zahangir S."/>
            <person name="Correa-Mendez M."/>
            <person name="Fabian M.F."/>
            <person name="Liu S."/>
            <person name="Jethmalani Y."/>
            <person name="Nunn R."/>
            <person name="Prakash A."/>
            <person name="Louise T."/>
            <person name="Russell D.A."/>
            <person name="Hatfull G.F."/>
            <person name="Erill I."/>
            <person name="Caruso S.M."/>
        </authorList>
    </citation>
    <scope>NUCLEOTIDE SEQUENCE [LARGE SCALE GENOMIC DNA]</scope>
</reference>
<dbReference type="EMBL" id="KY888882">
    <property type="protein sequence ID" value="ARQ95034.1"/>
    <property type="molecule type" value="Genomic_DNA"/>
</dbReference>
<evidence type="ECO:0000313" key="2">
    <source>
        <dbReference type="Proteomes" id="UP000222741"/>
    </source>
</evidence>
<name>A0A1X9SG32_9CAUD</name>
<organism evidence="1 2">
    <name type="scientific">Bacillus phage Flapjack</name>
    <dbReference type="NCBI Taxonomy" id="1983465"/>
    <lineage>
        <taxon>Viruses</taxon>
        <taxon>Duplodnaviria</taxon>
        <taxon>Heunggongvirae</taxon>
        <taxon>Uroviricota</taxon>
        <taxon>Caudoviricetes</taxon>
        <taxon>Herelleviridae</taxon>
        <taxon>Bastillevirinae</taxon>
        <taxon>Bequatrovirus</taxon>
        <taxon>Bequatrovirus spock</taxon>
    </lineage>
</organism>